<dbReference type="GO" id="GO:0009252">
    <property type="term" value="P:peptidoglycan biosynthetic process"/>
    <property type="evidence" value="ECO:0007669"/>
    <property type="project" value="UniProtKB-KW"/>
</dbReference>
<sequence>MKIQKIEENFNKNVFNQTATHPLQSWDWGVARKKTGIEVLRIGEFKSVETHSNASLQNIYQITLHKIPFSNYKIGYLPRSVFPSIKVLKFLYNYGKKNNLIFIKIEPYVFKSEIRNSKFEVNSKFKIISSKHPLFPNWTQIIDLTKSEEQLLNNMHPKTRYNIRLATKKGVTVKEMSNNEGFTLFQKLYFETTRRQRYFGHNYIYHKTVWENLKNKISHILIAYYQNIPLAAYQLFFFKNTLYYVYGGTSDQYRNLMASNLLMWESIRLGKKLGAKKIDLWGSLPPGYDSDHPWAGFTRFKEGYGGKFVELVGSYDLIINPLLYKFYDLALSLRNFYLRLH</sequence>
<dbReference type="InterPro" id="IPR016181">
    <property type="entry name" value="Acyl_CoA_acyltransferase"/>
</dbReference>
<dbReference type="Proteomes" id="UP000177208">
    <property type="component" value="Unassembled WGS sequence"/>
</dbReference>
<evidence type="ECO:0000256" key="6">
    <source>
        <dbReference type="ARBA" id="ARBA00023316"/>
    </source>
</evidence>
<comment type="similarity">
    <text evidence="1">Belongs to the FemABX family.</text>
</comment>
<dbReference type="GO" id="GO:0016755">
    <property type="term" value="F:aminoacyltransferase activity"/>
    <property type="evidence" value="ECO:0007669"/>
    <property type="project" value="InterPro"/>
</dbReference>
<name>A0A1F7GEB2_9BACT</name>
<dbReference type="GO" id="GO:0008360">
    <property type="term" value="P:regulation of cell shape"/>
    <property type="evidence" value="ECO:0007669"/>
    <property type="project" value="UniProtKB-KW"/>
</dbReference>
<dbReference type="PANTHER" id="PTHR36174:SF1">
    <property type="entry name" value="LIPID II:GLYCINE GLYCYLTRANSFERASE"/>
    <property type="match status" value="1"/>
</dbReference>
<evidence type="ECO:0000256" key="1">
    <source>
        <dbReference type="ARBA" id="ARBA00009943"/>
    </source>
</evidence>
<evidence type="ECO:0008006" key="9">
    <source>
        <dbReference type="Google" id="ProtNLM"/>
    </source>
</evidence>
<keyword evidence="4" id="KW-0573">Peptidoglycan synthesis</keyword>
<organism evidence="7 8">
    <name type="scientific">Candidatus Roizmanbacteria bacterium RIFCSPHIGHO2_01_FULL_39_12c</name>
    <dbReference type="NCBI Taxonomy" id="1802031"/>
    <lineage>
        <taxon>Bacteria</taxon>
        <taxon>Candidatus Roizmaniibacteriota</taxon>
    </lineage>
</organism>
<evidence type="ECO:0000313" key="8">
    <source>
        <dbReference type="Proteomes" id="UP000177208"/>
    </source>
</evidence>
<protein>
    <recommendedName>
        <fullName evidence="9">BioF2-like acetyltransferase domain-containing protein</fullName>
    </recommendedName>
</protein>
<proteinExistence type="inferred from homology"/>
<dbReference type="Gene3D" id="3.40.630.30">
    <property type="match status" value="1"/>
</dbReference>
<keyword evidence="5" id="KW-0012">Acyltransferase</keyword>
<gene>
    <name evidence="7" type="ORF">A2774_03810</name>
</gene>
<evidence type="ECO:0000256" key="4">
    <source>
        <dbReference type="ARBA" id="ARBA00022984"/>
    </source>
</evidence>
<evidence type="ECO:0000256" key="3">
    <source>
        <dbReference type="ARBA" id="ARBA00022960"/>
    </source>
</evidence>
<dbReference type="SUPFAM" id="SSF55729">
    <property type="entry name" value="Acyl-CoA N-acyltransferases (Nat)"/>
    <property type="match status" value="2"/>
</dbReference>
<evidence type="ECO:0000313" key="7">
    <source>
        <dbReference type="EMBL" id="OGK17301.1"/>
    </source>
</evidence>
<evidence type="ECO:0000256" key="5">
    <source>
        <dbReference type="ARBA" id="ARBA00023315"/>
    </source>
</evidence>
<keyword evidence="6" id="KW-0961">Cell wall biogenesis/degradation</keyword>
<dbReference type="Pfam" id="PF02388">
    <property type="entry name" value="FemAB"/>
    <property type="match status" value="2"/>
</dbReference>
<keyword evidence="3" id="KW-0133">Cell shape</keyword>
<dbReference type="GO" id="GO:0071555">
    <property type="term" value="P:cell wall organization"/>
    <property type="evidence" value="ECO:0007669"/>
    <property type="project" value="UniProtKB-KW"/>
</dbReference>
<dbReference type="EMBL" id="MFZG01000009">
    <property type="protein sequence ID" value="OGK17301.1"/>
    <property type="molecule type" value="Genomic_DNA"/>
</dbReference>
<dbReference type="PANTHER" id="PTHR36174">
    <property type="entry name" value="LIPID II:GLYCINE GLYCYLTRANSFERASE"/>
    <property type="match status" value="1"/>
</dbReference>
<dbReference type="AlphaFoldDB" id="A0A1F7GEB2"/>
<reference evidence="7 8" key="1">
    <citation type="journal article" date="2016" name="Nat. Commun.">
        <title>Thousands of microbial genomes shed light on interconnected biogeochemical processes in an aquifer system.</title>
        <authorList>
            <person name="Anantharaman K."/>
            <person name="Brown C.T."/>
            <person name="Hug L.A."/>
            <person name="Sharon I."/>
            <person name="Castelle C.J."/>
            <person name="Probst A.J."/>
            <person name="Thomas B.C."/>
            <person name="Singh A."/>
            <person name="Wilkins M.J."/>
            <person name="Karaoz U."/>
            <person name="Brodie E.L."/>
            <person name="Williams K.H."/>
            <person name="Hubbard S.S."/>
            <person name="Banfield J.F."/>
        </authorList>
    </citation>
    <scope>NUCLEOTIDE SEQUENCE [LARGE SCALE GENOMIC DNA]</scope>
</reference>
<dbReference type="PROSITE" id="PS51191">
    <property type="entry name" value="FEMABX"/>
    <property type="match status" value="1"/>
</dbReference>
<dbReference type="InterPro" id="IPR003447">
    <property type="entry name" value="FEMABX"/>
</dbReference>
<accession>A0A1F7GEB2</accession>
<evidence type="ECO:0000256" key="2">
    <source>
        <dbReference type="ARBA" id="ARBA00022679"/>
    </source>
</evidence>
<keyword evidence="2" id="KW-0808">Transferase</keyword>
<comment type="caution">
    <text evidence="7">The sequence shown here is derived from an EMBL/GenBank/DDBJ whole genome shotgun (WGS) entry which is preliminary data.</text>
</comment>
<dbReference type="InterPro" id="IPR050644">
    <property type="entry name" value="PG_Glycine_Bridge_Synth"/>
</dbReference>